<feature type="active site" evidence="10">
    <location>
        <position position="10"/>
    </location>
</feature>
<dbReference type="InterPro" id="IPR004424">
    <property type="entry name" value="IspE"/>
</dbReference>
<dbReference type="Gene3D" id="3.30.70.890">
    <property type="entry name" value="GHMP kinase, C-terminal domain"/>
    <property type="match status" value="1"/>
</dbReference>
<dbReference type="UniPathway" id="UPA00056">
    <property type="reaction ID" value="UER00094"/>
</dbReference>
<evidence type="ECO:0000313" key="14">
    <source>
        <dbReference type="Proteomes" id="UP000321635"/>
    </source>
</evidence>
<feature type="domain" description="GHMP kinase N-terminal" evidence="11">
    <location>
        <begin position="70"/>
        <end position="145"/>
    </location>
</feature>
<comment type="pathway">
    <text evidence="10">Isoprenoid biosynthesis; isopentenyl diphosphate biosynthesis via DXP pathway; isopentenyl diphosphate from 1-deoxy-D-xylulose 5-phosphate: step 3/6.</text>
</comment>
<evidence type="ECO:0000259" key="11">
    <source>
        <dbReference type="Pfam" id="PF00288"/>
    </source>
</evidence>
<dbReference type="OrthoDB" id="9809438at2"/>
<dbReference type="InterPro" id="IPR006204">
    <property type="entry name" value="GHMP_kinase_N_dom"/>
</dbReference>
<comment type="catalytic activity">
    <reaction evidence="10">
        <text>4-CDP-2-C-methyl-D-erythritol + ATP = 4-CDP-2-C-methyl-D-erythritol 2-phosphate + ADP + H(+)</text>
        <dbReference type="Rhea" id="RHEA:18437"/>
        <dbReference type="ChEBI" id="CHEBI:15378"/>
        <dbReference type="ChEBI" id="CHEBI:30616"/>
        <dbReference type="ChEBI" id="CHEBI:57823"/>
        <dbReference type="ChEBI" id="CHEBI:57919"/>
        <dbReference type="ChEBI" id="CHEBI:456216"/>
        <dbReference type="EC" id="2.7.1.148"/>
    </reaction>
</comment>
<evidence type="ECO:0000259" key="12">
    <source>
        <dbReference type="Pfam" id="PF08544"/>
    </source>
</evidence>
<evidence type="ECO:0000256" key="7">
    <source>
        <dbReference type="ARBA" id="ARBA00022840"/>
    </source>
</evidence>
<dbReference type="HAMAP" id="MF_00061">
    <property type="entry name" value="IspE"/>
    <property type="match status" value="1"/>
</dbReference>
<dbReference type="Pfam" id="PF00288">
    <property type="entry name" value="GHMP_kinases_N"/>
    <property type="match status" value="1"/>
</dbReference>
<dbReference type="AlphaFoldDB" id="A0A511XBR7"/>
<comment type="caution">
    <text evidence="13">The sequence shown here is derived from an EMBL/GenBank/DDBJ whole genome shotgun (WGS) entry which is preliminary data.</text>
</comment>
<dbReference type="STRING" id="1120919.GCA_000429165_02376"/>
<comment type="function">
    <text evidence="10">Catalyzes the phosphorylation of the position 2 hydroxy group of 4-diphosphocytidyl-2C-methyl-D-erythritol.</text>
</comment>
<gene>
    <name evidence="10 13" type="primary">ispE</name>
    <name evidence="13" type="ORF">ANI02nite_22880</name>
</gene>
<feature type="active site" evidence="10">
    <location>
        <position position="140"/>
    </location>
</feature>
<dbReference type="PIRSF" id="PIRSF010376">
    <property type="entry name" value="IspE"/>
    <property type="match status" value="1"/>
</dbReference>
<evidence type="ECO:0000256" key="2">
    <source>
        <dbReference type="ARBA" id="ARBA00012052"/>
    </source>
</evidence>
<name>A0A511XBR7_9PROT</name>
<evidence type="ECO:0000256" key="9">
    <source>
        <dbReference type="ARBA" id="ARBA00032554"/>
    </source>
</evidence>
<feature type="domain" description="GHMP kinase C-terminal" evidence="12">
    <location>
        <begin position="202"/>
        <end position="274"/>
    </location>
</feature>
<dbReference type="GO" id="GO:0005524">
    <property type="term" value="F:ATP binding"/>
    <property type="evidence" value="ECO:0007669"/>
    <property type="project" value="UniProtKB-UniRule"/>
</dbReference>
<accession>A0A511XBR7</accession>
<keyword evidence="6 10" id="KW-0418">Kinase</keyword>
<dbReference type="GO" id="GO:0050515">
    <property type="term" value="F:4-(cytidine 5'-diphospho)-2-C-methyl-D-erythritol kinase activity"/>
    <property type="evidence" value="ECO:0007669"/>
    <property type="project" value="UniProtKB-UniRule"/>
</dbReference>
<dbReference type="InterPro" id="IPR014721">
    <property type="entry name" value="Ribsml_uS5_D2-typ_fold_subgr"/>
</dbReference>
<dbReference type="GO" id="GO:0016114">
    <property type="term" value="P:terpenoid biosynthetic process"/>
    <property type="evidence" value="ECO:0007669"/>
    <property type="project" value="UniProtKB-UniRule"/>
</dbReference>
<protein>
    <recommendedName>
        <fullName evidence="3 10">4-diphosphocytidyl-2-C-methyl-D-erythritol kinase</fullName>
        <shortName evidence="10">CMK</shortName>
        <ecNumber evidence="2 10">2.7.1.148</ecNumber>
    </recommendedName>
    <alternativeName>
        <fullName evidence="9 10">4-(cytidine-5'-diphospho)-2-C-methyl-D-erythritol kinase</fullName>
    </alternativeName>
</protein>
<evidence type="ECO:0000256" key="10">
    <source>
        <dbReference type="HAMAP-Rule" id="MF_00061"/>
    </source>
</evidence>
<dbReference type="PANTHER" id="PTHR43527">
    <property type="entry name" value="4-DIPHOSPHOCYTIDYL-2-C-METHYL-D-ERYTHRITOL KINASE, CHLOROPLASTIC"/>
    <property type="match status" value="1"/>
</dbReference>
<dbReference type="EMBL" id="BJYF01000018">
    <property type="protein sequence ID" value="GEN60404.1"/>
    <property type="molecule type" value="Genomic_DNA"/>
</dbReference>
<dbReference type="InterPro" id="IPR013750">
    <property type="entry name" value="GHMP_kinase_C_dom"/>
</dbReference>
<keyword evidence="8 10" id="KW-0414">Isoprene biosynthesis</keyword>
<evidence type="ECO:0000256" key="5">
    <source>
        <dbReference type="ARBA" id="ARBA00022741"/>
    </source>
</evidence>
<dbReference type="GO" id="GO:0019288">
    <property type="term" value="P:isopentenyl diphosphate biosynthetic process, methylerythritol 4-phosphate pathway"/>
    <property type="evidence" value="ECO:0007669"/>
    <property type="project" value="UniProtKB-UniRule"/>
</dbReference>
<reference evidence="13 14" key="1">
    <citation type="submission" date="2019-07" db="EMBL/GenBank/DDBJ databases">
        <title>Whole genome shotgun sequence of Acetobacter nitrogenifigens NBRC 105050.</title>
        <authorList>
            <person name="Hosoyama A."/>
            <person name="Uohara A."/>
            <person name="Ohji S."/>
            <person name="Ichikawa N."/>
        </authorList>
    </citation>
    <scope>NUCLEOTIDE SEQUENCE [LARGE SCALE GENOMIC DNA]</scope>
    <source>
        <strain evidence="13 14">NBRC 105050</strain>
    </source>
</reference>
<keyword evidence="5 10" id="KW-0547">Nucleotide-binding</keyword>
<dbReference type="NCBIfam" id="TIGR00154">
    <property type="entry name" value="ispE"/>
    <property type="match status" value="1"/>
</dbReference>
<dbReference type="PANTHER" id="PTHR43527:SF2">
    <property type="entry name" value="4-DIPHOSPHOCYTIDYL-2-C-METHYL-D-ERYTHRITOL KINASE, CHLOROPLASTIC"/>
    <property type="match status" value="1"/>
</dbReference>
<evidence type="ECO:0000256" key="3">
    <source>
        <dbReference type="ARBA" id="ARBA00017473"/>
    </source>
</evidence>
<dbReference type="RefSeq" id="WP_026398068.1">
    <property type="nucleotide sequence ID" value="NZ_AUBI01000009.1"/>
</dbReference>
<keyword evidence="14" id="KW-1185">Reference proteome</keyword>
<dbReference type="Proteomes" id="UP000321635">
    <property type="component" value="Unassembled WGS sequence"/>
</dbReference>
<dbReference type="SUPFAM" id="SSF54211">
    <property type="entry name" value="Ribosomal protein S5 domain 2-like"/>
    <property type="match status" value="1"/>
</dbReference>
<evidence type="ECO:0000256" key="1">
    <source>
        <dbReference type="ARBA" id="ARBA00009684"/>
    </source>
</evidence>
<evidence type="ECO:0000256" key="4">
    <source>
        <dbReference type="ARBA" id="ARBA00022679"/>
    </source>
</evidence>
<comment type="similarity">
    <text evidence="1 10">Belongs to the GHMP kinase family. IspE subfamily.</text>
</comment>
<proteinExistence type="inferred from homology"/>
<keyword evidence="7 10" id="KW-0067">ATP-binding</keyword>
<keyword evidence="4 10" id="KW-0808">Transferase</keyword>
<dbReference type="InterPro" id="IPR020568">
    <property type="entry name" value="Ribosomal_Su5_D2-typ_SF"/>
</dbReference>
<organism evidence="13 14">
    <name type="scientific">Acetobacter nitrogenifigens DSM 23921 = NBRC 105050</name>
    <dbReference type="NCBI Taxonomy" id="1120919"/>
    <lineage>
        <taxon>Bacteria</taxon>
        <taxon>Pseudomonadati</taxon>
        <taxon>Pseudomonadota</taxon>
        <taxon>Alphaproteobacteria</taxon>
        <taxon>Acetobacterales</taxon>
        <taxon>Acetobacteraceae</taxon>
        <taxon>Acetobacter</taxon>
    </lineage>
</organism>
<dbReference type="NCBIfam" id="NF011202">
    <property type="entry name" value="PRK14608.1"/>
    <property type="match status" value="1"/>
</dbReference>
<feature type="binding site" evidence="10">
    <location>
        <begin position="98"/>
        <end position="108"/>
    </location>
    <ligand>
        <name>ATP</name>
        <dbReference type="ChEBI" id="CHEBI:30616"/>
    </ligand>
</feature>
<evidence type="ECO:0000313" key="13">
    <source>
        <dbReference type="EMBL" id="GEN60404.1"/>
    </source>
</evidence>
<dbReference type="InterPro" id="IPR036554">
    <property type="entry name" value="GHMP_kinase_C_sf"/>
</dbReference>
<evidence type="ECO:0000256" key="8">
    <source>
        <dbReference type="ARBA" id="ARBA00023229"/>
    </source>
</evidence>
<dbReference type="SUPFAM" id="SSF55060">
    <property type="entry name" value="GHMP Kinase, C-terminal domain"/>
    <property type="match status" value="1"/>
</dbReference>
<evidence type="ECO:0000256" key="6">
    <source>
        <dbReference type="ARBA" id="ARBA00022777"/>
    </source>
</evidence>
<sequence>MILTETAHAKINLYLHVTGRRDDGYHLLDSLAVFAGAADTLFFSSDAAALSLSVEGPFGAELSTDATDDNLVMRAARLLAAEAGHTPTGSLTLEKTLPVASGIGGGSADAAAALRLLQQAWDVAVSEERLFELAEKLGADVPVCLAQRSARMGGVGERLDPAPALPDCGMILVNCGLGVSTPAVFRARDGGFSEAPALPAAWASAAEMATDLARLHNDLEAAACALCPTIRDVLSAINALPGCLLSRMSGSGATCFGIFDTPEAARRAAAQLSALTQARSWWVWAGGLAGRPKTSESRPAA</sequence>
<dbReference type="Gene3D" id="3.30.230.10">
    <property type="match status" value="1"/>
</dbReference>
<dbReference type="EC" id="2.7.1.148" evidence="2 10"/>
<dbReference type="Pfam" id="PF08544">
    <property type="entry name" value="GHMP_kinases_C"/>
    <property type="match status" value="1"/>
</dbReference>